<evidence type="ECO:0000256" key="1">
    <source>
        <dbReference type="ARBA" id="ARBA00004240"/>
    </source>
</evidence>
<evidence type="ECO:0000256" key="2">
    <source>
        <dbReference type="ARBA" id="ARBA00004760"/>
    </source>
</evidence>
<reference evidence="14" key="1">
    <citation type="submission" date="2021-12" db="EMBL/GenBank/DDBJ databases">
        <authorList>
            <person name="Zaccaron A."/>
            <person name="Stergiopoulos I."/>
        </authorList>
    </citation>
    <scope>NUCLEOTIDE SEQUENCE</scope>
    <source>
        <strain evidence="14">Race5_Kim</strain>
    </source>
</reference>
<organism evidence="14 15">
    <name type="scientific">Passalora fulva</name>
    <name type="common">Tomato leaf mold</name>
    <name type="synonym">Cladosporium fulvum</name>
    <dbReference type="NCBI Taxonomy" id="5499"/>
    <lineage>
        <taxon>Eukaryota</taxon>
        <taxon>Fungi</taxon>
        <taxon>Dikarya</taxon>
        <taxon>Ascomycota</taxon>
        <taxon>Pezizomycotina</taxon>
        <taxon>Dothideomycetes</taxon>
        <taxon>Dothideomycetidae</taxon>
        <taxon>Mycosphaerellales</taxon>
        <taxon>Mycosphaerellaceae</taxon>
        <taxon>Fulvia</taxon>
    </lineage>
</organism>
<dbReference type="GO" id="GO:0005789">
    <property type="term" value="C:endoplasmic reticulum membrane"/>
    <property type="evidence" value="ECO:0007669"/>
    <property type="project" value="TreeGrafter"/>
</dbReference>
<dbReference type="Gene3D" id="3.40.50.720">
    <property type="entry name" value="NAD(P)-binding Rossmann-like Domain"/>
    <property type="match status" value="1"/>
</dbReference>
<dbReference type="EMBL" id="CP090163">
    <property type="protein sequence ID" value="UJO12427.1"/>
    <property type="molecule type" value="Genomic_DNA"/>
</dbReference>
<keyword evidence="6" id="KW-0746">Sphingolipid metabolism</keyword>
<dbReference type="RefSeq" id="XP_047756793.1">
    <property type="nucleotide sequence ID" value="XM_047899946.1"/>
</dbReference>
<dbReference type="GeneID" id="71980676"/>
<dbReference type="InterPro" id="IPR057326">
    <property type="entry name" value="KR_dom"/>
</dbReference>
<keyword evidence="7" id="KW-0560">Oxidoreductase</keyword>
<dbReference type="OrthoDB" id="10267115at2759"/>
<evidence type="ECO:0000256" key="7">
    <source>
        <dbReference type="ARBA" id="ARBA00023002"/>
    </source>
</evidence>
<evidence type="ECO:0000313" key="15">
    <source>
        <dbReference type="Proteomes" id="UP000756132"/>
    </source>
</evidence>
<dbReference type="InterPro" id="IPR036291">
    <property type="entry name" value="NAD(P)-bd_dom_sf"/>
</dbReference>
<dbReference type="SUPFAM" id="SSF51735">
    <property type="entry name" value="NAD(P)-binding Rossmann-fold domains"/>
    <property type="match status" value="1"/>
</dbReference>
<dbReference type="PANTHER" id="PTHR43550:SF3">
    <property type="entry name" value="3-KETODIHYDROSPHINGOSINE REDUCTASE"/>
    <property type="match status" value="1"/>
</dbReference>
<dbReference type="EC" id="1.1.1.102" evidence="9"/>
<reference evidence="14" key="2">
    <citation type="journal article" date="2022" name="Microb. Genom.">
        <title>A chromosome-scale genome assembly of the tomato pathogen Cladosporium fulvum reveals a compartmentalized genome architecture and the presence of a dispensable chromosome.</title>
        <authorList>
            <person name="Zaccaron A.Z."/>
            <person name="Chen L.H."/>
            <person name="Samaras A."/>
            <person name="Stergiopoulos I."/>
        </authorList>
    </citation>
    <scope>NUCLEOTIDE SEQUENCE</scope>
    <source>
        <strain evidence="14">Race5_Kim</strain>
    </source>
</reference>
<sequence>MAIGFLWASAGLCGLLLILALDIMGLFSRKNHFEVEGRTVVITGGSQGMGRGLAKLLAQKGANVVIVARTQKKLDEAIKYISPAAKSPSQKFLAISADVTKVEENERIIAEVTAWNNGNPPDIVWANAGSAHPDLFLNCSPELLRSQMDLNYFAAAYLAQTTLREWVKPATSKQQVTDPKSVRPRHFICTSSVACFVGLAGYTPYAGPKSAMRSLADTLRSEVLLYNGARRKDPVTGPATDIKIHCVLPGTITSPGYEEEEKVKHPVTKVLEEGDIAQTEDEVALAAVKGLEKGGFLITTQLLGDAMRAGALGGSPRNNLFVDTLFSWAIAVAWLFIGPDMDLKVYNHGKKNGLAVSN</sequence>
<dbReference type="InterPro" id="IPR045022">
    <property type="entry name" value="KDSR-like"/>
</dbReference>
<dbReference type="OMA" id="ESHVNIQ"/>
<dbReference type="InterPro" id="IPR002347">
    <property type="entry name" value="SDR_fam"/>
</dbReference>
<dbReference type="CDD" id="cd08939">
    <property type="entry name" value="KDSR-like_SDR_c"/>
    <property type="match status" value="1"/>
</dbReference>
<dbReference type="KEGG" id="ffu:CLAFUR5_00798"/>
<accession>A0A9Q8L7S1</accession>
<dbReference type="GO" id="GO:0030148">
    <property type="term" value="P:sphingolipid biosynthetic process"/>
    <property type="evidence" value="ECO:0007669"/>
    <property type="project" value="InterPro"/>
</dbReference>
<evidence type="ECO:0000256" key="5">
    <source>
        <dbReference type="ARBA" id="ARBA00022857"/>
    </source>
</evidence>
<keyword evidence="12" id="KW-1133">Transmembrane helix</keyword>
<evidence type="ECO:0000256" key="9">
    <source>
        <dbReference type="ARBA" id="ARBA00026112"/>
    </source>
</evidence>
<dbReference type="PRINTS" id="PR00081">
    <property type="entry name" value="GDHRDH"/>
</dbReference>
<feature type="domain" description="Ketoreductase" evidence="13">
    <location>
        <begin position="38"/>
        <end position="234"/>
    </location>
</feature>
<keyword evidence="4" id="KW-0256">Endoplasmic reticulum</keyword>
<evidence type="ECO:0000256" key="11">
    <source>
        <dbReference type="ARBA" id="ARBA00048930"/>
    </source>
</evidence>
<comment type="function">
    <text evidence="10">Catalyzes the reduction of 3'-oxosphinganine (3-ketodihydrosphingosine/KDS) to sphinganine (dihydrosphingosine/DHS), the second step of de novo sphingolipid biosynthesis.</text>
</comment>
<evidence type="ECO:0000256" key="4">
    <source>
        <dbReference type="ARBA" id="ARBA00022824"/>
    </source>
</evidence>
<keyword evidence="5" id="KW-0521">NADP</keyword>
<dbReference type="SMART" id="SM00822">
    <property type="entry name" value="PKS_KR"/>
    <property type="match status" value="1"/>
</dbReference>
<evidence type="ECO:0000256" key="12">
    <source>
        <dbReference type="SAM" id="Phobius"/>
    </source>
</evidence>
<comment type="catalytic activity">
    <reaction evidence="11">
        <text>sphinganine + NADP(+) = 3-oxosphinganine + NADPH + H(+)</text>
        <dbReference type="Rhea" id="RHEA:22640"/>
        <dbReference type="ChEBI" id="CHEBI:15378"/>
        <dbReference type="ChEBI" id="CHEBI:57783"/>
        <dbReference type="ChEBI" id="CHEBI:57817"/>
        <dbReference type="ChEBI" id="CHEBI:58299"/>
        <dbReference type="ChEBI" id="CHEBI:58349"/>
        <dbReference type="EC" id="1.1.1.102"/>
    </reaction>
    <physiologicalReaction direction="right-to-left" evidence="11">
        <dbReference type="Rhea" id="RHEA:22642"/>
    </physiologicalReaction>
</comment>
<dbReference type="GO" id="GO:0006666">
    <property type="term" value="P:3-keto-sphinganine metabolic process"/>
    <property type="evidence" value="ECO:0007669"/>
    <property type="project" value="InterPro"/>
</dbReference>
<evidence type="ECO:0000256" key="6">
    <source>
        <dbReference type="ARBA" id="ARBA00022919"/>
    </source>
</evidence>
<dbReference type="Proteomes" id="UP000756132">
    <property type="component" value="Chromosome 1"/>
</dbReference>
<feature type="transmembrane region" description="Helical" evidence="12">
    <location>
        <begin position="6"/>
        <end position="28"/>
    </location>
</feature>
<protein>
    <recommendedName>
        <fullName evidence="9">3-dehydrosphinganine reductase</fullName>
        <ecNumber evidence="9">1.1.1.102</ecNumber>
    </recommendedName>
</protein>
<dbReference type="PANTHER" id="PTHR43550">
    <property type="entry name" value="3-KETODIHYDROSPHINGOSINE REDUCTASE"/>
    <property type="match status" value="1"/>
</dbReference>
<dbReference type="Pfam" id="PF00106">
    <property type="entry name" value="adh_short"/>
    <property type="match status" value="1"/>
</dbReference>
<keyword evidence="8" id="KW-0443">Lipid metabolism</keyword>
<name>A0A9Q8L7S1_PASFU</name>
<keyword evidence="12" id="KW-0472">Membrane</keyword>
<comment type="pathway">
    <text evidence="2">Lipid metabolism; sphingolipid metabolism.</text>
</comment>
<evidence type="ECO:0000256" key="3">
    <source>
        <dbReference type="ARBA" id="ARBA00004991"/>
    </source>
</evidence>
<dbReference type="GO" id="GO:0047560">
    <property type="term" value="F:3-dehydrosphinganine reductase activity"/>
    <property type="evidence" value="ECO:0007669"/>
    <property type="project" value="UniProtKB-EC"/>
</dbReference>
<evidence type="ECO:0000259" key="13">
    <source>
        <dbReference type="SMART" id="SM00822"/>
    </source>
</evidence>
<proteinExistence type="predicted"/>
<keyword evidence="15" id="KW-1185">Reference proteome</keyword>
<comment type="subcellular location">
    <subcellularLocation>
        <location evidence="1">Endoplasmic reticulum</location>
    </subcellularLocation>
</comment>
<comment type="pathway">
    <text evidence="3">Sphingolipid metabolism.</text>
</comment>
<keyword evidence="12" id="KW-0812">Transmembrane</keyword>
<dbReference type="AlphaFoldDB" id="A0A9Q8L7S1"/>
<evidence type="ECO:0000256" key="8">
    <source>
        <dbReference type="ARBA" id="ARBA00023098"/>
    </source>
</evidence>
<evidence type="ECO:0000313" key="14">
    <source>
        <dbReference type="EMBL" id="UJO12427.1"/>
    </source>
</evidence>
<gene>
    <name evidence="14" type="ORF">CLAFUR5_00798</name>
</gene>
<evidence type="ECO:0000256" key="10">
    <source>
        <dbReference type="ARBA" id="ARBA00044737"/>
    </source>
</evidence>